<dbReference type="PROSITE" id="PS50294">
    <property type="entry name" value="WD_REPEATS_REGION"/>
    <property type="match status" value="1"/>
</dbReference>
<evidence type="ECO:0000313" key="4">
    <source>
        <dbReference type="Proteomes" id="UP000277928"/>
    </source>
</evidence>
<dbReference type="AlphaFoldDB" id="A0A3P6SPC1"/>
<feature type="repeat" description="WD" evidence="1">
    <location>
        <begin position="855"/>
        <end position="896"/>
    </location>
</feature>
<dbReference type="SMART" id="SM00668">
    <property type="entry name" value="CTLH"/>
    <property type="match status" value="1"/>
</dbReference>
<dbReference type="InterPro" id="IPR001680">
    <property type="entry name" value="WD40_rpt"/>
</dbReference>
<organism evidence="3 4">
    <name type="scientific">Litomosoides sigmodontis</name>
    <name type="common">Filarial nematode worm</name>
    <dbReference type="NCBI Taxonomy" id="42156"/>
    <lineage>
        <taxon>Eukaryota</taxon>
        <taxon>Metazoa</taxon>
        <taxon>Ecdysozoa</taxon>
        <taxon>Nematoda</taxon>
        <taxon>Chromadorea</taxon>
        <taxon>Rhabditida</taxon>
        <taxon>Spirurina</taxon>
        <taxon>Spiruromorpha</taxon>
        <taxon>Filarioidea</taxon>
        <taxon>Onchocercidae</taxon>
        <taxon>Litomosoides</taxon>
    </lineage>
</organism>
<dbReference type="OMA" id="HICPTPE"/>
<dbReference type="Pfam" id="PF00400">
    <property type="entry name" value="WD40"/>
    <property type="match status" value="5"/>
</dbReference>
<dbReference type="InterPro" id="IPR057749">
    <property type="entry name" value="WDR47_COR"/>
</dbReference>
<dbReference type="PROSITE" id="PS50082">
    <property type="entry name" value="WD_REPEATS_2"/>
    <property type="match status" value="5"/>
</dbReference>
<dbReference type="PANTHER" id="PTHR19863:SF5">
    <property type="entry name" value="WD REPEAT-CONTAINING PROTEIN 47"/>
    <property type="match status" value="1"/>
</dbReference>
<protein>
    <recommendedName>
        <fullName evidence="2">CTLH domain-containing protein</fullName>
    </recommendedName>
</protein>
<feature type="repeat" description="WD" evidence="1">
    <location>
        <begin position="717"/>
        <end position="747"/>
    </location>
</feature>
<keyword evidence="1" id="KW-0853">WD repeat</keyword>
<feature type="repeat" description="WD" evidence="1">
    <location>
        <begin position="943"/>
        <end position="976"/>
    </location>
</feature>
<feature type="domain" description="CTLH" evidence="2">
    <location>
        <begin position="45"/>
        <end position="102"/>
    </location>
</feature>
<dbReference type="SMART" id="SM00320">
    <property type="entry name" value="WD40"/>
    <property type="match status" value="7"/>
</dbReference>
<evidence type="ECO:0000256" key="1">
    <source>
        <dbReference type="PROSITE-ProRule" id="PRU00221"/>
    </source>
</evidence>
<dbReference type="OrthoDB" id="187712at2759"/>
<sequence length="983" mass="109565">MSGAIHISVSERDIIKIVLEFLETRSLHIAQLSLERETGIINGDFSDDVLFLRQLVLDGQWDNALDFVEPLRDLADFDLRTFRYFITKYKYFELLCIRQEPGPMHDNDFTVEELVECLKDLEHICPTSEDFHALCALLTLPKLSDHVDFKNWNPSSARVECFRKIEPMVAPLLPSLAKNADQQPSSSHSLNDRLTELVIKGTMYEGCVDYCQAQAINDQNGIEKGAVPTALLCTKPRLMNTDLSLISWLAAIGREQFILPFEQRTLDLKFDKVKQGSVPNLTEAFLPINQFRKPKLEAHWSEHILATPIKPGGTFPHALVPNVKLKCAEKMSRSMILPSMISSVTVGVPSGTRQLHPMSYSTMPSVGFSIQSSMEEHPKEVMAQSQMIDVMFETSEHTRSSRPDKSYDQLQLPDVPLMQTSSITQRNQQVMVAQNTGFVNPRMMYSTAQLSLSIDNTLRHQLEEMARRGQRISSLPPVPELSTPNECSLVESPQARNSLSIITAPNNSDSTPTPSLLLSSVSAGANNPMNTSLFQEFSNRQLRQERRPQFTVPLKFSQIAGLNNQTMHITTSESNATRSIITNGVSVADCAPQKTNRALLTPTMISKVPGVMTTSESHIWPAKDRSPVRRSASTSGVQAATVMSQAACSASGFGVQFVPVCRYEDVQAIRTVAFHPTGRFFALGTNSKQMLICKYPDLRKFRPEDGPRHVEIMLSRPKQHRGSVYCLGFNSTGELLATGSNDKTLRLMAFNTENCKIGAETELNIHDGTVRDLIFMEDKTNRSTILISGGAGNCRIHLTDCTTGQPLSSYKGHTAPILGLYTWCNGYFISCSQDKTIRFWDLRGTEAVNIISPNCKTSNAPVTSVCVDPSGKLLVSGHEDASVMLYDIIGGKTVQIYRPHGDEVRTVRFSNAAYYLLSGSYDKRVVITDMRGDLMAPLMYLPVAEHNDKVIQCRWHPHDFSFLSTSADRTAVLWSLPLPPQHH</sequence>
<dbReference type="Gene3D" id="2.130.10.10">
    <property type="entry name" value="YVTN repeat-like/Quinoprotein amine dehydrogenase"/>
    <property type="match status" value="2"/>
</dbReference>
<name>A0A3P6SPC1_LITSI</name>
<dbReference type="InterPro" id="IPR015943">
    <property type="entry name" value="WD40/YVTN_repeat-like_dom_sf"/>
</dbReference>
<accession>A0A3P6SPC1</accession>
<dbReference type="InterPro" id="IPR006595">
    <property type="entry name" value="CTLH_C"/>
</dbReference>
<feature type="repeat" description="WD" evidence="1">
    <location>
        <begin position="897"/>
        <end position="931"/>
    </location>
</feature>
<feature type="repeat" description="WD" evidence="1">
    <location>
        <begin position="810"/>
        <end position="850"/>
    </location>
</feature>
<evidence type="ECO:0000313" key="3">
    <source>
        <dbReference type="EMBL" id="VDK71773.1"/>
    </source>
</evidence>
<reference evidence="3 4" key="1">
    <citation type="submission" date="2018-08" db="EMBL/GenBank/DDBJ databases">
        <authorList>
            <person name="Laetsch R D."/>
            <person name="Stevens L."/>
            <person name="Kumar S."/>
            <person name="Blaxter L. M."/>
        </authorList>
    </citation>
    <scope>NUCLEOTIDE SEQUENCE [LARGE SCALE GENOMIC DNA]</scope>
</reference>
<dbReference type="Pfam" id="PF25602">
    <property type="entry name" value="WDR47_COR"/>
    <property type="match status" value="1"/>
</dbReference>
<dbReference type="EMBL" id="UYRX01000056">
    <property type="protein sequence ID" value="VDK71773.1"/>
    <property type="molecule type" value="Genomic_DNA"/>
</dbReference>
<gene>
    <name evidence="3" type="ORF">NLS_LOCUS1554</name>
</gene>
<dbReference type="Proteomes" id="UP000277928">
    <property type="component" value="Unassembled WGS sequence"/>
</dbReference>
<dbReference type="PANTHER" id="PTHR19863">
    <property type="entry name" value="NEMITIN (NEURONAL ENRICHED MAP INTERACTING PROTEIN) HOMOLOG"/>
    <property type="match status" value="1"/>
</dbReference>
<evidence type="ECO:0000259" key="2">
    <source>
        <dbReference type="PROSITE" id="PS50897"/>
    </source>
</evidence>
<dbReference type="InterPro" id="IPR006594">
    <property type="entry name" value="LisH"/>
</dbReference>
<dbReference type="InterPro" id="IPR036322">
    <property type="entry name" value="WD40_repeat_dom_sf"/>
</dbReference>
<dbReference type="InterPro" id="IPR040067">
    <property type="entry name" value="WDR47"/>
</dbReference>
<keyword evidence="4" id="KW-1185">Reference proteome</keyword>
<dbReference type="CDD" id="cd00200">
    <property type="entry name" value="WD40"/>
    <property type="match status" value="1"/>
</dbReference>
<dbReference type="PROSITE" id="PS50896">
    <property type="entry name" value="LISH"/>
    <property type="match status" value="1"/>
</dbReference>
<dbReference type="SUPFAM" id="SSF50978">
    <property type="entry name" value="WD40 repeat-like"/>
    <property type="match status" value="1"/>
</dbReference>
<proteinExistence type="predicted"/>
<dbReference type="PROSITE" id="PS50897">
    <property type="entry name" value="CTLH"/>
    <property type="match status" value="1"/>
</dbReference>